<evidence type="ECO:0000256" key="2">
    <source>
        <dbReference type="ARBA" id="ARBA00022490"/>
    </source>
</evidence>
<dbReference type="NCBIfam" id="TIGR01662">
    <property type="entry name" value="HAD-SF-IIIA"/>
    <property type="match status" value="1"/>
</dbReference>
<keyword evidence="9" id="KW-1185">Reference proteome</keyword>
<dbReference type="EC" id="3.1.3.-" evidence="7"/>
<evidence type="ECO:0000256" key="4">
    <source>
        <dbReference type="ARBA" id="ARBA00022801"/>
    </source>
</evidence>
<dbReference type="PANTHER" id="PTHR42891:SF1">
    <property type="entry name" value="D-GLYCERO-BETA-D-MANNO-HEPTOSE-1,7-BISPHOSPHATE 7-PHOSPHATASE"/>
    <property type="match status" value="1"/>
</dbReference>
<dbReference type="Pfam" id="PF13242">
    <property type="entry name" value="Hydrolase_like"/>
    <property type="match status" value="1"/>
</dbReference>
<dbReference type="InterPro" id="IPR006543">
    <property type="entry name" value="Histidinol-phos"/>
</dbReference>
<gene>
    <name evidence="8" type="ORF">L0M14_19145</name>
</gene>
<reference evidence="8 9" key="1">
    <citation type="journal article" date="2024" name="Int. J. Syst. Evol. Microbiol.">
        <title>Paenibacillus hexagrammi sp. nov., a novel bacterium isolated from the gut content of Hexagrammos agrammus.</title>
        <authorList>
            <person name="Jung H.K."/>
            <person name="Kim D.G."/>
            <person name="Zin H."/>
            <person name="Park J."/>
            <person name="Jung H."/>
            <person name="Kim Y.O."/>
            <person name="Kong H.J."/>
            <person name="Kim J.W."/>
            <person name="Kim Y.S."/>
        </authorList>
    </citation>
    <scope>NUCLEOTIDE SEQUENCE [LARGE SCALE GENOMIC DNA]</scope>
    <source>
        <strain evidence="8 9">YPD9-1</strain>
    </source>
</reference>
<dbReference type="Gene3D" id="3.40.50.1000">
    <property type="entry name" value="HAD superfamily/HAD-like"/>
    <property type="match status" value="1"/>
</dbReference>
<dbReference type="PANTHER" id="PTHR42891">
    <property type="entry name" value="D-GLYCERO-BETA-D-MANNO-HEPTOSE-1,7-BISPHOSPHATE 7-PHOSPHATASE"/>
    <property type="match status" value="1"/>
</dbReference>
<name>A0ABY3SQR7_9BACL</name>
<dbReference type="SUPFAM" id="SSF56784">
    <property type="entry name" value="HAD-like"/>
    <property type="match status" value="1"/>
</dbReference>
<evidence type="ECO:0000313" key="9">
    <source>
        <dbReference type="Proteomes" id="UP001649230"/>
    </source>
</evidence>
<comment type="similarity">
    <text evidence="7">Belongs to the gmhB family.</text>
</comment>
<protein>
    <recommendedName>
        <fullName evidence="6 7">D,D-heptose 1,7-bisphosphate phosphatase</fullName>
        <ecNumber evidence="7">3.1.3.-</ecNumber>
    </recommendedName>
</protein>
<dbReference type="NCBIfam" id="TIGR01656">
    <property type="entry name" value="Histidinol-ppas"/>
    <property type="match status" value="1"/>
</dbReference>
<accession>A0ABY3SQR7</accession>
<comment type="subcellular location">
    <subcellularLocation>
        <location evidence="1 7">Cytoplasm</location>
    </subcellularLocation>
</comment>
<evidence type="ECO:0000256" key="3">
    <source>
        <dbReference type="ARBA" id="ARBA00022723"/>
    </source>
</evidence>
<organism evidence="8 9">
    <name type="scientific">Paenibacillus hexagrammi</name>
    <dbReference type="NCBI Taxonomy" id="2908839"/>
    <lineage>
        <taxon>Bacteria</taxon>
        <taxon>Bacillati</taxon>
        <taxon>Bacillota</taxon>
        <taxon>Bacilli</taxon>
        <taxon>Bacillales</taxon>
        <taxon>Paenibacillaceae</taxon>
        <taxon>Paenibacillus</taxon>
    </lineage>
</organism>
<dbReference type="Proteomes" id="UP001649230">
    <property type="component" value="Chromosome"/>
</dbReference>
<keyword evidence="5 7" id="KW-0119">Carbohydrate metabolism</keyword>
<evidence type="ECO:0000256" key="5">
    <source>
        <dbReference type="ARBA" id="ARBA00023277"/>
    </source>
</evidence>
<dbReference type="InterPro" id="IPR006549">
    <property type="entry name" value="HAD-SF_hydro_IIIA"/>
</dbReference>
<keyword evidence="3" id="KW-0479">Metal-binding</keyword>
<evidence type="ECO:0000256" key="6">
    <source>
        <dbReference type="ARBA" id="ARBA00031828"/>
    </source>
</evidence>
<keyword evidence="4 7" id="KW-0378">Hydrolase</keyword>
<sequence>MDKGYVTSWKEFKWLPGAIEGIRALNERGWLVFIITNQACVGKNILEREVLDDIHERMQRDLQRNQASISQIYVCPHRPEAHCACRKPRPGMLLQAAREHRLRLHDCYVVGDSLTDMITAKEVKSYSILVRSGLGQRDEQQVRSLELADHYCETVDEAVHHIIQKEEAVV</sequence>
<dbReference type="InterPro" id="IPR004446">
    <property type="entry name" value="Heptose_bisP_phosphatase"/>
</dbReference>
<dbReference type="GO" id="GO:0016787">
    <property type="term" value="F:hydrolase activity"/>
    <property type="evidence" value="ECO:0007669"/>
    <property type="project" value="UniProtKB-KW"/>
</dbReference>
<evidence type="ECO:0000313" key="8">
    <source>
        <dbReference type="EMBL" id="UJF36413.1"/>
    </source>
</evidence>
<dbReference type="PIRSF" id="PIRSF004682">
    <property type="entry name" value="GmhB"/>
    <property type="match status" value="1"/>
</dbReference>
<evidence type="ECO:0000256" key="1">
    <source>
        <dbReference type="ARBA" id="ARBA00004496"/>
    </source>
</evidence>
<proteinExistence type="inferred from homology"/>
<evidence type="ECO:0000256" key="7">
    <source>
        <dbReference type="PIRNR" id="PIRNR004682"/>
    </source>
</evidence>
<dbReference type="EMBL" id="CP090978">
    <property type="protein sequence ID" value="UJF36413.1"/>
    <property type="molecule type" value="Genomic_DNA"/>
</dbReference>
<dbReference type="InterPro" id="IPR023214">
    <property type="entry name" value="HAD_sf"/>
</dbReference>
<keyword evidence="2 7" id="KW-0963">Cytoplasm</keyword>
<dbReference type="InterPro" id="IPR036412">
    <property type="entry name" value="HAD-like_sf"/>
</dbReference>